<organism evidence="1 2">
    <name type="scientific">Bacteroides acidifaciens</name>
    <dbReference type="NCBI Taxonomy" id="85831"/>
    <lineage>
        <taxon>Bacteria</taxon>
        <taxon>Pseudomonadati</taxon>
        <taxon>Bacteroidota</taxon>
        <taxon>Bacteroidia</taxon>
        <taxon>Bacteroidales</taxon>
        <taxon>Bacteroidaceae</taxon>
        <taxon>Bacteroides</taxon>
    </lineage>
</organism>
<accession>A0A3L7Z8M1</accession>
<gene>
    <name evidence="1" type="ORF">D7Y07_00325</name>
</gene>
<reference evidence="1 2" key="1">
    <citation type="submission" date="2018-09" db="EMBL/GenBank/DDBJ databases">
        <title>Murine metabolic-syndrome-specific gut microbial biobank.</title>
        <authorList>
            <person name="Liu C."/>
        </authorList>
    </citation>
    <scope>NUCLEOTIDE SEQUENCE [LARGE SCALE GENOMIC DNA]</scope>
    <source>
        <strain evidence="1 2">0.1X-D8-26</strain>
    </source>
</reference>
<sequence length="652" mass="70652">MGTVAKSSITLVSISDAYSLSLTPNSCVIKADFDGSNPKLEHAYTIISAYCGDEKTPIEIDSITIVKSNDNIEYQLIKVDSYRYRLSIISLPIDILQGYIEIPVLSGVSAGLTGRFTFSIVRESTMLDWIQDWESNKTTIGSSYVITPKIFVGKKIIGSHNSLEDVPGLTGVYIGPSENNGAGIYGYKDNKEIFHIDQTGGKIGGWDITSGGIQCEDGTLSIKSEGTIFAQSEGIIHWSLNKDGSASFANGNVTMDVDGNASFTGTIKTSGGSIAGWTIGVDSIYNGTIGINSLKKFIAIANVTSVQDTGNQLDWVKEYGGVAMYYISNADYGLIGYKNNEKVFSAGADNFIAGWHFDENAIWLGTKNNNINQHTSTAGGITIGTNGLRGFKWRLEGDGSGALAGGNITWDTQGNTSITGKITATSGSIGGFEIGDGRIGVTESTEMNGKYQGLAILSNFIKYSSTNIWTGFGTNVFPASSGLSGLCRLEYSGNTYNSGIGLFVKFRPKDNNYWYIQQAINYDGNVFGIGGKAEFEDTYIGAAYTDIIQSLFDRTHTFIFTDIGLEFMTIELPSNTQIQNAVNSRDVTFEIRIIVAHNSGNKIRVRGVSGTPLLDNNCNYVNGDNGYLDMARGDTMILRYCQSHYYLVEYRT</sequence>
<dbReference type="AlphaFoldDB" id="A0A3L7Z8M1"/>
<dbReference type="RefSeq" id="WP_121765010.1">
    <property type="nucleotide sequence ID" value="NZ_RAZM01000001.1"/>
</dbReference>
<proteinExistence type="predicted"/>
<dbReference type="Proteomes" id="UP000267159">
    <property type="component" value="Unassembled WGS sequence"/>
</dbReference>
<protein>
    <submittedName>
        <fullName evidence="1">Uncharacterized protein</fullName>
    </submittedName>
</protein>
<name>A0A3L7Z8M1_9BACE</name>
<comment type="caution">
    <text evidence="1">The sequence shown here is derived from an EMBL/GenBank/DDBJ whole genome shotgun (WGS) entry which is preliminary data.</text>
</comment>
<dbReference type="EMBL" id="RAZM01000001">
    <property type="protein sequence ID" value="RLT81850.1"/>
    <property type="molecule type" value="Genomic_DNA"/>
</dbReference>
<evidence type="ECO:0000313" key="1">
    <source>
        <dbReference type="EMBL" id="RLT81850.1"/>
    </source>
</evidence>
<evidence type="ECO:0000313" key="2">
    <source>
        <dbReference type="Proteomes" id="UP000267159"/>
    </source>
</evidence>